<dbReference type="InterPro" id="IPR032466">
    <property type="entry name" value="Metal_Hydrolase"/>
</dbReference>
<evidence type="ECO:0000313" key="3">
    <source>
        <dbReference type="Proteomes" id="UP000622707"/>
    </source>
</evidence>
<reference evidence="2 3" key="1">
    <citation type="journal article" date="2017" name="Int. J. Syst. Evol. Microbiol.">
        <title>Ramlibacter alkalitolerans sp. nov., alkali-tolerant bacterium isolated from soil of ginseng.</title>
        <authorList>
            <person name="Lee D.H."/>
            <person name="Cha C.J."/>
        </authorList>
    </citation>
    <scope>NUCLEOTIDE SEQUENCE [LARGE SCALE GENOMIC DNA]</scope>
    <source>
        <strain evidence="2 3">KACC 19305</strain>
    </source>
</reference>
<name>A0ABS1JIV1_9BURK</name>
<dbReference type="SUPFAM" id="SSF51338">
    <property type="entry name" value="Composite domain of metallo-dependent hydrolases"/>
    <property type="match status" value="1"/>
</dbReference>
<dbReference type="Gene3D" id="3.10.310.70">
    <property type="match status" value="1"/>
</dbReference>
<dbReference type="RefSeq" id="WP_201687244.1">
    <property type="nucleotide sequence ID" value="NZ_JAEQND010000001.1"/>
</dbReference>
<dbReference type="InterPro" id="IPR013108">
    <property type="entry name" value="Amidohydro_3"/>
</dbReference>
<dbReference type="Gene3D" id="3.20.20.140">
    <property type="entry name" value="Metal-dependent hydrolases"/>
    <property type="match status" value="1"/>
</dbReference>
<dbReference type="SUPFAM" id="SSF51556">
    <property type="entry name" value="Metallo-dependent hydrolases"/>
    <property type="match status" value="1"/>
</dbReference>
<dbReference type="EMBL" id="JAEQND010000001">
    <property type="protein sequence ID" value="MBL0424026.1"/>
    <property type="molecule type" value="Genomic_DNA"/>
</dbReference>
<protein>
    <submittedName>
        <fullName evidence="2">Amidohydrolase family protein</fullName>
    </submittedName>
</protein>
<dbReference type="Pfam" id="PF07969">
    <property type="entry name" value="Amidohydro_3"/>
    <property type="match status" value="1"/>
</dbReference>
<feature type="domain" description="Amidohydrolase 3" evidence="1">
    <location>
        <begin position="52"/>
        <end position="553"/>
    </location>
</feature>
<dbReference type="Gene3D" id="2.30.40.10">
    <property type="entry name" value="Urease, subunit C, domain 1"/>
    <property type="match status" value="1"/>
</dbReference>
<comment type="caution">
    <text evidence="2">The sequence shown here is derived from an EMBL/GenBank/DDBJ whole genome shotgun (WGS) entry which is preliminary data.</text>
</comment>
<sequence length="566" mass="60815">MASRADLVLDGGRIVTLDGSARIVPALAIGDGKILAAGDSAQVRALAGAATKIVDLGGRTVIPGLVDAHAHMDREGLKEMLPSLAGCASIGDIQARIAALAARRPPGEWIVTMPVGDPPEYRDVPQCLAEGRFPTRHDLDAAAPDHPVYIRAIWGPWRHTLPLVSIANSKALALAGVTRDAQPPSPSITIDRDALGDPTGVFIENSLTPLAEFTLMAAAPHFSLEERIAGLERSMAIYNALGTTSIFEGHGVAADVLAAYESVHRRSRATVRSTLTFSPAWSLTRGAAAAEVFASWGKWLAGRGYGDTWLRLMGMHAEIGDQQDHRLRARLLPQTGWAGFNYDANLPRDALKELLLECARSEVMVVGLTPPMLEMFAEVDAQVPLAGKRWSLGHIIDLDRERIARIVDMGLIVTTHTSRYLYREGSDLKRKLGPGREDEIVPLRSLLDAGVRVCLASDNVPPNLFKTLWHVVARRSRDGEIVGASQALTRMEALACASRNGAYLSHEEDCKGTLEPGKFADLAVLDQDILACAQDEISGIQVAMTIVDGRIVHDAASLSKGTGHGE</sequence>
<dbReference type="InterPro" id="IPR011059">
    <property type="entry name" value="Metal-dep_hydrolase_composite"/>
</dbReference>
<organism evidence="2 3">
    <name type="scientific">Ramlibacter alkalitolerans</name>
    <dbReference type="NCBI Taxonomy" id="2039631"/>
    <lineage>
        <taxon>Bacteria</taxon>
        <taxon>Pseudomonadati</taxon>
        <taxon>Pseudomonadota</taxon>
        <taxon>Betaproteobacteria</taxon>
        <taxon>Burkholderiales</taxon>
        <taxon>Comamonadaceae</taxon>
        <taxon>Ramlibacter</taxon>
    </lineage>
</organism>
<gene>
    <name evidence="2" type="ORF">JI746_02810</name>
</gene>
<dbReference type="PANTHER" id="PTHR22642">
    <property type="entry name" value="IMIDAZOLONEPROPIONASE"/>
    <property type="match status" value="1"/>
</dbReference>
<evidence type="ECO:0000259" key="1">
    <source>
        <dbReference type="Pfam" id="PF07969"/>
    </source>
</evidence>
<accession>A0ABS1JIV1</accession>
<proteinExistence type="predicted"/>
<keyword evidence="3" id="KW-1185">Reference proteome</keyword>
<dbReference type="Proteomes" id="UP000622707">
    <property type="component" value="Unassembled WGS sequence"/>
</dbReference>
<dbReference type="PANTHER" id="PTHR22642:SF2">
    <property type="entry name" value="PROTEIN LONG AFTER FAR-RED 3"/>
    <property type="match status" value="1"/>
</dbReference>
<evidence type="ECO:0000313" key="2">
    <source>
        <dbReference type="EMBL" id="MBL0424026.1"/>
    </source>
</evidence>